<evidence type="ECO:0000256" key="3">
    <source>
        <dbReference type="ARBA" id="ARBA00012098"/>
    </source>
</evidence>
<evidence type="ECO:0000256" key="5">
    <source>
        <dbReference type="PIRSR" id="PIRSR600888-1"/>
    </source>
</evidence>
<sequence>MKVHDTALAGVKRIELEVYHDERGSFLESYHAQRYAAVVGTHRFVQDNCSYSGRGVLRGLHYQVKHPQGKLLRVSQGEIFDVVVDLRRDSSTFGRWEGMVLAADGHTQLWIPPGFAHGLYVLSDSAVVEYKCTDIYRPDDEACLRWNDPELAIAWPEGAKVLSSKDRNGASLTQLHEEGRLP</sequence>
<keyword evidence="7" id="KW-0413">Isomerase</keyword>
<protein>
    <recommendedName>
        <fullName evidence="4 7">dTDP-4-dehydrorhamnose 3,5-epimerase</fullName>
        <ecNumber evidence="3 7">5.1.3.13</ecNumber>
    </recommendedName>
    <alternativeName>
        <fullName evidence="7">Thymidine diphospho-4-keto-rhamnose 3,5-epimerase</fullName>
    </alternativeName>
</protein>
<feature type="active site" description="Proton donor" evidence="5">
    <location>
        <position position="130"/>
    </location>
</feature>
<dbReference type="PANTHER" id="PTHR21047">
    <property type="entry name" value="DTDP-6-DEOXY-D-GLUCOSE-3,5 EPIMERASE"/>
    <property type="match status" value="1"/>
</dbReference>
<dbReference type="SUPFAM" id="SSF51182">
    <property type="entry name" value="RmlC-like cupins"/>
    <property type="match status" value="1"/>
</dbReference>
<dbReference type="GO" id="GO:0005829">
    <property type="term" value="C:cytosol"/>
    <property type="evidence" value="ECO:0007669"/>
    <property type="project" value="TreeGrafter"/>
</dbReference>
<dbReference type="InterPro" id="IPR000888">
    <property type="entry name" value="RmlC-like"/>
</dbReference>
<dbReference type="InterPro" id="IPR014710">
    <property type="entry name" value="RmlC-like_jellyroll"/>
</dbReference>
<dbReference type="GO" id="GO:0008830">
    <property type="term" value="F:dTDP-4-dehydrorhamnose 3,5-epimerase activity"/>
    <property type="evidence" value="ECO:0007669"/>
    <property type="project" value="UniProtKB-UniRule"/>
</dbReference>
<feature type="active site" description="Proton acceptor" evidence="5">
    <location>
        <position position="61"/>
    </location>
</feature>
<dbReference type="InterPro" id="IPR011051">
    <property type="entry name" value="RmlC_Cupin_sf"/>
</dbReference>
<dbReference type="AlphaFoldDB" id="A0A410GEM3"/>
<feature type="site" description="Participates in a stacking interaction with the thymidine ring of dTDP-4-oxo-6-deoxyglucose" evidence="6">
    <location>
        <position position="136"/>
    </location>
</feature>
<dbReference type="Gene3D" id="2.60.120.10">
    <property type="entry name" value="Jelly Rolls"/>
    <property type="match status" value="1"/>
</dbReference>
<dbReference type="EMBL" id="CP022987">
    <property type="protein sequence ID" value="QAA94743.1"/>
    <property type="molecule type" value="Genomic_DNA"/>
</dbReference>
<dbReference type="PANTHER" id="PTHR21047:SF2">
    <property type="entry name" value="THYMIDINE DIPHOSPHO-4-KETO-RHAMNOSE 3,5-EPIMERASE"/>
    <property type="match status" value="1"/>
</dbReference>
<dbReference type="Pfam" id="PF00908">
    <property type="entry name" value="dTDP_sugar_isom"/>
    <property type="match status" value="1"/>
</dbReference>
<evidence type="ECO:0000256" key="1">
    <source>
        <dbReference type="ARBA" id="ARBA00001298"/>
    </source>
</evidence>
<dbReference type="Proteomes" id="UP000283474">
    <property type="component" value="Chromosome"/>
</dbReference>
<comment type="catalytic activity">
    <reaction evidence="1 7">
        <text>dTDP-4-dehydro-6-deoxy-alpha-D-glucose = dTDP-4-dehydro-beta-L-rhamnose</text>
        <dbReference type="Rhea" id="RHEA:16969"/>
        <dbReference type="ChEBI" id="CHEBI:57649"/>
        <dbReference type="ChEBI" id="CHEBI:62830"/>
        <dbReference type="EC" id="5.1.3.13"/>
    </reaction>
</comment>
<evidence type="ECO:0000256" key="2">
    <source>
        <dbReference type="ARBA" id="ARBA00001997"/>
    </source>
</evidence>
<dbReference type="KEGG" id="pus:CKA81_13485"/>
<dbReference type="CDD" id="cd00438">
    <property type="entry name" value="cupin_RmlC"/>
    <property type="match status" value="1"/>
</dbReference>
<evidence type="ECO:0000256" key="6">
    <source>
        <dbReference type="PIRSR" id="PIRSR600888-3"/>
    </source>
</evidence>
<dbReference type="GO" id="GO:0000271">
    <property type="term" value="P:polysaccharide biosynthetic process"/>
    <property type="evidence" value="ECO:0007669"/>
    <property type="project" value="TreeGrafter"/>
</dbReference>
<dbReference type="NCBIfam" id="TIGR01221">
    <property type="entry name" value="rmlC"/>
    <property type="match status" value="1"/>
</dbReference>
<comment type="similarity">
    <text evidence="7">Belongs to the dTDP-4-dehydrorhamnose 3,5-epimerase family.</text>
</comment>
<comment type="pathway">
    <text evidence="7">Carbohydrate biosynthesis; dTDP-L-rhamnose biosynthesis.</text>
</comment>
<dbReference type="GO" id="GO:0019305">
    <property type="term" value="P:dTDP-rhamnose biosynthetic process"/>
    <property type="evidence" value="ECO:0007669"/>
    <property type="project" value="UniProtKB-UniRule"/>
</dbReference>
<dbReference type="EC" id="5.1.3.13" evidence="3 7"/>
<organism evidence="8 9">
    <name type="scientific">Pollutimonas thiosulfatoxidans</name>
    <dbReference type="NCBI Taxonomy" id="2028345"/>
    <lineage>
        <taxon>Bacteria</taxon>
        <taxon>Pseudomonadati</taxon>
        <taxon>Pseudomonadota</taxon>
        <taxon>Betaproteobacteria</taxon>
        <taxon>Burkholderiales</taxon>
        <taxon>Alcaligenaceae</taxon>
        <taxon>Pollutimonas</taxon>
    </lineage>
</organism>
<comment type="function">
    <text evidence="2 7">Catalyzes the epimerization of the C3' and C5'positions of dTDP-6-deoxy-D-xylo-4-hexulose, forming dTDP-6-deoxy-L-lyxo-4-hexulose.</text>
</comment>
<accession>A0A410GEM3</accession>
<evidence type="ECO:0000313" key="8">
    <source>
        <dbReference type="EMBL" id="QAA94743.1"/>
    </source>
</evidence>
<evidence type="ECO:0000256" key="4">
    <source>
        <dbReference type="ARBA" id="ARBA00019595"/>
    </source>
</evidence>
<dbReference type="UniPathway" id="UPA00124"/>
<dbReference type="OrthoDB" id="9800680at2"/>
<gene>
    <name evidence="8" type="primary">rfbC</name>
    <name evidence="8" type="ORF">CKA81_13485</name>
</gene>
<proteinExistence type="inferred from homology"/>
<evidence type="ECO:0000256" key="7">
    <source>
        <dbReference type="RuleBase" id="RU364069"/>
    </source>
</evidence>
<reference evidence="8 9" key="1">
    <citation type="submission" date="2017-08" db="EMBL/GenBank/DDBJ databases">
        <authorList>
            <person name="Park S.-J."/>
            <person name="Kim H."/>
        </authorList>
    </citation>
    <scope>NUCLEOTIDE SEQUENCE [LARGE SCALE GENOMIC DNA]</scope>
    <source>
        <strain evidence="9">ye3</strain>
    </source>
</reference>
<name>A0A410GEM3_9BURK</name>
<evidence type="ECO:0000313" key="9">
    <source>
        <dbReference type="Proteomes" id="UP000283474"/>
    </source>
</evidence>
<dbReference type="RefSeq" id="WP_128355737.1">
    <property type="nucleotide sequence ID" value="NZ_CP022987.1"/>
</dbReference>
<comment type="subunit">
    <text evidence="7">Homodimer.</text>
</comment>
<keyword evidence="9" id="KW-1185">Reference proteome</keyword>